<dbReference type="InterPro" id="IPR050386">
    <property type="entry name" value="Glycosyl_hydrolase_5"/>
</dbReference>
<evidence type="ECO:0000256" key="17">
    <source>
        <dbReference type="SAM" id="Phobius"/>
    </source>
</evidence>
<evidence type="ECO:0000256" key="11">
    <source>
        <dbReference type="ARBA" id="ARBA00023316"/>
    </source>
</evidence>
<evidence type="ECO:0000256" key="12">
    <source>
        <dbReference type="ARBA" id="ARBA00036824"/>
    </source>
</evidence>
<dbReference type="SUPFAM" id="SSF51445">
    <property type="entry name" value="(Trans)glycosidases"/>
    <property type="match status" value="1"/>
</dbReference>
<evidence type="ECO:0000256" key="5">
    <source>
        <dbReference type="ARBA" id="ARBA00022801"/>
    </source>
</evidence>
<dbReference type="PANTHER" id="PTHR31297">
    <property type="entry name" value="GLUCAN ENDO-1,6-BETA-GLUCOSIDASE B"/>
    <property type="match status" value="1"/>
</dbReference>
<evidence type="ECO:0000313" key="19">
    <source>
        <dbReference type="EMBL" id="KAK4219957.1"/>
    </source>
</evidence>
<gene>
    <name evidence="19" type="ORF">QBC37DRAFT_271890</name>
</gene>
<evidence type="ECO:0000313" key="20">
    <source>
        <dbReference type="Proteomes" id="UP001301769"/>
    </source>
</evidence>
<accession>A0AAN6YPE3</accession>
<dbReference type="InterPro" id="IPR001547">
    <property type="entry name" value="Glyco_hydro_5"/>
</dbReference>
<feature type="compositionally biased region" description="Gly residues" evidence="16">
    <location>
        <begin position="90"/>
        <end position="99"/>
    </location>
</feature>
<comment type="subcellular location">
    <subcellularLocation>
        <location evidence="1">Cell membrane</location>
        <topology evidence="1">Single-pass type II membrane protein</topology>
    </subcellularLocation>
</comment>
<evidence type="ECO:0000256" key="2">
    <source>
        <dbReference type="ARBA" id="ARBA00005641"/>
    </source>
</evidence>
<evidence type="ECO:0000256" key="14">
    <source>
        <dbReference type="ARBA" id="ARBA00038929"/>
    </source>
</evidence>
<name>A0AAN6YPE3_9PEZI</name>
<dbReference type="InterPro" id="IPR017853">
    <property type="entry name" value="GH"/>
</dbReference>
<dbReference type="PANTHER" id="PTHR31297:SF34">
    <property type="entry name" value="GLUCAN 1,3-BETA-GLUCOSIDASE 2"/>
    <property type="match status" value="1"/>
</dbReference>
<dbReference type="GO" id="GO:0005576">
    <property type="term" value="C:extracellular region"/>
    <property type="evidence" value="ECO:0007669"/>
    <property type="project" value="TreeGrafter"/>
</dbReference>
<comment type="similarity">
    <text evidence="2">Belongs to the glycosyl hydrolase 5 (cellulase A) family.</text>
</comment>
<evidence type="ECO:0000256" key="9">
    <source>
        <dbReference type="ARBA" id="ARBA00023180"/>
    </source>
</evidence>
<dbReference type="Gene3D" id="3.20.20.80">
    <property type="entry name" value="Glycosidases"/>
    <property type="match status" value="1"/>
</dbReference>
<evidence type="ECO:0000256" key="13">
    <source>
        <dbReference type="ARBA" id="ARBA00037126"/>
    </source>
</evidence>
<dbReference type="AlphaFoldDB" id="A0AAN6YPE3"/>
<dbReference type="GO" id="GO:0071555">
    <property type="term" value="P:cell wall organization"/>
    <property type="evidence" value="ECO:0007669"/>
    <property type="project" value="UniProtKB-KW"/>
</dbReference>
<dbReference type="EC" id="3.2.1.58" evidence="14"/>
<feature type="region of interest" description="Disordered" evidence="16">
    <location>
        <begin position="162"/>
        <end position="189"/>
    </location>
</feature>
<feature type="region of interest" description="Disordered" evidence="16">
    <location>
        <begin position="73"/>
        <end position="111"/>
    </location>
</feature>
<protein>
    <recommendedName>
        <fullName evidence="14">glucan 1,3-beta-glucosidase</fullName>
        <ecNumber evidence="14">3.2.1.58</ecNumber>
    </recommendedName>
    <alternativeName>
        <fullName evidence="15">Exo-1,3-beta-glucanase D</fullName>
    </alternativeName>
</protein>
<feature type="domain" description="Glycoside hydrolase family 5" evidence="18">
    <location>
        <begin position="305"/>
        <end position="543"/>
    </location>
</feature>
<proteinExistence type="inferred from homology"/>
<keyword evidence="9" id="KW-0325">Glycoprotein</keyword>
<keyword evidence="11" id="KW-0961">Cell wall biogenesis/degradation</keyword>
<keyword evidence="5 19" id="KW-0378">Hydrolase</keyword>
<keyword evidence="10" id="KW-0326">Glycosidase</keyword>
<feature type="transmembrane region" description="Helical" evidence="17">
    <location>
        <begin position="137"/>
        <end position="158"/>
    </location>
</feature>
<evidence type="ECO:0000256" key="1">
    <source>
        <dbReference type="ARBA" id="ARBA00004401"/>
    </source>
</evidence>
<dbReference type="FunFam" id="3.20.20.80:FF:000033">
    <property type="entry name" value="Glucan 1,3-beta-glucosidase A"/>
    <property type="match status" value="1"/>
</dbReference>
<evidence type="ECO:0000256" key="4">
    <source>
        <dbReference type="ARBA" id="ARBA00022692"/>
    </source>
</evidence>
<keyword evidence="3" id="KW-1003">Cell membrane</keyword>
<evidence type="ECO:0000256" key="16">
    <source>
        <dbReference type="SAM" id="MobiDB-lite"/>
    </source>
</evidence>
<evidence type="ECO:0000256" key="6">
    <source>
        <dbReference type="ARBA" id="ARBA00022968"/>
    </source>
</evidence>
<evidence type="ECO:0000259" key="18">
    <source>
        <dbReference type="Pfam" id="PF00150"/>
    </source>
</evidence>
<dbReference type="Proteomes" id="UP001301769">
    <property type="component" value="Unassembled WGS sequence"/>
</dbReference>
<evidence type="ECO:0000256" key="8">
    <source>
        <dbReference type="ARBA" id="ARBA00023136"/>
    </source>
</evidence>
<reference evidence="19" key="2">
    <citation type="submission" date="2023-05" db="EMBL/GenBank/DDBJ databases">
        <authorList>
            <consortium name="Lawrence Berkeley National Laboratory"/>
            <person name="Steindorff A."/>
            <person name="Hensen N."/>
            <person name="Bonometti L."/>
            <person name="Westerberg I."/>
            <person name="Brannstrom I.O."/>
            <person name="Guillou S."/>
            <person name="Cros-Aarteil S."/>
            <person name="Calhoun S."/>
            <person name="Haridas S."/>
            <person name="Kuo A."/>
            <person name="Mondo S."/>
            <person name="Pangilinan J."/>
            <person name="Riley R."/>
            <person name="Labutti K."/>
            <person name="Andreopoulos B."/>
            <person name="Lipzen A."/>
            <person name="Chen C."/>
            <person name="Yanf M."/>
            <person name="Daum C."/>
            <person name="Ng V."/>
            <person name="Clum A."/>
            <person name="Ohm R."/>
            <person name="Martin F."/>
            <person name="Silar P."/>
            <person name="Natvig D."/>
            <person name="Lalanne C."/>
            <person name="Gautier V."/>
            <person name="Ament-Velasquez S.L."/>
            <person name="Kruys A."/>
            <person name="Hutchinson M.I."/>
            <person name="Powell A.J."/>
            <person name="Barry K."/>
            <person name="Miller A.N."/>
            <person name="Grigoriev I.V."/>
            <person name="Debuchy R."/>
            <person name="Gladieux P."/>
            <person name="Thoren M.H."/>
            <person name="Johannesson H."/>
        </authorList>
    </citation>
    <scope>NUCLEOTIDE SEQUENCE</scope>
    <source>
        <strain evidence="19">PSN293</strain>
    </source>
</reference>
<reference evidence="19" key="1">
    <citation type="journal article" date="2023" name="Mol. Phylogenet. Evol.">
        <title>Genome-scale phylogeny and comparative genomics of the fungal order Sordariales.</title>
        <authorList>
            <person name="Hensen N."/>
            <person name="Bonometti L."/>
            <person name="Westerberg I."/>
            <person name="Brannstrom I.O."/>
            <person name="Guillou S."/>
            <person name="Cros-Aarteil S."/>
            <person name="Calhoun S."/>
            <person name="Haridas S."/>
            <person name="Kuo A."/>
            <person name="Mondo S."/>
            <person name="Pangilinan J."/>
            <person name="Riley R."/>
            <person name="LaButti K."/>
            <person name="Andreopoulos B."/>
            <person name="Lipzen A."/>
            <person name="Chen C."/>
            <person name="Yan M."/>
            <person name="Daum C."/>
            <person name="Ng V."/>
            <person name="Clum A."/>
            <person name="Steindorff A."/>
            <person name="Ohm R.A."/>
            <person name="Martin F."/>
            <person name="Silar P."/>
            <person name="Natvig D.O."/>
            <person name="Lalanne C."/>
            <person name="Gautier V."/>
            <person name="Ament-Velasquez S.L."/>
            <person name="Kruys A."/>
            <person name="Hutchinson M.I."/>
            <person name="Powell A.J."/>
            <person name="Barry K."/>
            <person name="Miller A.N."/>
            <person name="Grigoriev I.V."/>
            <person name="Debuchy R."/>
            <person name="Gladieux P."/>
            <person name="Hiltunen Thoren M."/>
            <person name="Johannesson H."/>
        </authorList>
    </citation>
    <scope>NUCLEOTIDE SEQUENCE</scope>
    <source>
        <strain evidence="19">PSN293</strain>
    </source>
</reference>
<keyword evidence="4 17" id="KW-0812">Transmembrane</keyword>
<evidence type="ECO:0000256" key="3">
    <source>
        <dbReference type="ARBA" id="ARBA00022475"/>
    </source>
</evidence>
<evidence type="ECO:0000256" key="7">
    <source>
        <dbReference type="ARBA" id="ARBA00022989"/>
    </source>
</evidence>
<dbReference type="GO" id="GO:0009251">
    <property type="term" value="P:glucan catabolic process"/>
    <property type="evidence" value="ECO:0007669"/>
    <property type="project" value="TreeGrafter"/>
</dbReference>
<comment type="caution">
    <text evidence="19">The sequence shown here is derived from an EMBL/GenBank/DDBJ whole genome shotgun (WGS) entry which is preliminary data.</text>
</comment>
<keyword evidence="7 17" id="KW-1133">Transmembrane helix</keyword>
<sequence length="670" mass="75268">MARIKRERAAAAAAAAAAGQVRRGKSSRERGYQVVDATYDDDEDWRGRDRRRSRRLSVNEHQGNTVKRRVVSGAAMEEGRSPMAKKAGTGTYGIRGGGVPLSPGDGTSSYDSWEKDKDEVAARQGGNGTKWWKKKKLWILTGVVLVVTILIIVVAVVVSNNKKGDDDGGGTTGTTDMSNGGLDSIPPSSIPSDAPSYLNPFKWADTTDFNLTYTDETVGDLPLMGLYSSWDDSARPNDRVPPLNKPWGPYTERPARGVNVGGWLSLEPFITPSLFTYPSRLGIIDEYTLCKYLGARCESVLEQHYSTFVTESTFREIAEAGLDHVRIPFSYWAVQTYEGDPYLFRTSWRYLLRAIEWARKYGLRINLDPHGLPGSQNGWNHSGRQGTIEWLSGPSGAINSQRSLEMHDRLSKFFSQPRYKNIITHYGLANEPKMTSIPPQAVIDWTKTANDLVRKNGITDAIIIFGDGFRGLNNWQGDLPNIPNLALDVHQYLIFNTNQIVFNHSEKVRYACQGWTDQIHLSMNPDTGYGPTLIAEWSQADTDCAKHLTNVGWGNRWTGTYITNDPSNPDVITPRCPTMDRRCDCIAANAPPEQWSDEYKRFLKMFAEAQMSSFEKSWGWFYWVWDTEDAPQWSYKKGMAAGVLPSKAYEREFDCNLADIPDFGNLPEYY</sequence>
<dbReference type="GO" id="GO:0005886">
    <property type="term" value="C:plasma membrane"/>
    <property type="evidence" value="ECO:0007669"/>
    <property type="project" value="UniProtKB-SubCell"/>
</dbReference>
<dbReference type="Pfam" id="PF00150">
    <property type="entry name" value="Cellulase"/>
    <property type="match status" value="1"/>
</dbReference>
<dbReference type="GO" id="GO:0004338">
    <property type="term" value="F:glucan exo-1,3-beta-glucosidase activity"/>
    <property type="evidence" value="ECO:0007669"/>
    <property type="project" value="UniProtKB-EC"/>
</dbReference>
<comment type="catalytic activity">
    <reaction evidence="12">
        <text>Successive hydrolysis of beta-D-glucose units from the non-reducing ends of (1-&gt;3)-beta-D-glucans, releasing alpha-glucose.</text>
        <dbReference type="EC" id="3.2.1.58"/>
    </reaction>
</comment>
<dbReference type="GO" id="GO:0009986">
    <property type="term" value="C:cell surface"/>
    <property type="evidence" value="ECO:0007669"/>
    <property type="project" value="TreeGrafter"/>
</dbReference>
<organism evidence="19 20">
    <name type="scientific">Rhypophila decipiens</name>
    <dbReference type="NCBI Taxonomy" id="261697"/>
    <lineage>
        <taxon>Eukaryota</taxon>
        <taxon>Fungi</taxon>
        <taxon>Dikarya</taxon>
        <taxon>Ascomycota</taxon>
        <taxon>Pezizomycotina</taxon>
        <taxon>Sordariomycetes</taxon>
        <taxon>Sordariomycetidae</taxon>
        <taxon>Sordariales</taxon>
        <taxon>Naviculisporaceae</taxon>
        <taxon>Rhypophila</taxon>
    </lineage>
</organism>
<comment type="function">
    <text evidence="13">Glucosidase involved in the degradation of cellulosic biomass. Active on lichenan.</text>
</comment>
<dbReference type="EMBL" id="MU858046">
    <property type="protein sequence ID" value="KAK4219957.1"/>
    <property type="molecule type" value="Genomic_DNA"/>
</dbReference>
<keyword evidence="6" id="KW-0735">Signal-anchor</keyword>
<evidence type="ECO:0000256" key="15">
    <source>
        <dbReference type="ARBA" id="ARBA00041260"/>
    </source>
</evidence>
<keyword evidence="8 17" id="KW-0472">Membrane</keyword>
<evidence type="ECO:0000256" key="10">
    <source>
        <dbReference type="ARBA" id="ARBA00023295"/>
    </source>
</evidence>
<keyword evidence="20" id="KW-1185">Reference proteome</keyword>